<name>A0A418V180_RHOPL</name>
<dbReference type="OrthoDB" id="8140446at2"/>
<sequence length="141" mass="15981">MGTKSREVIFGGRHRLWKSRVESTRQEARAAIRKAHRALAEEWSVGMEGFGGPAQPSPTIAQCLSGGLGWLEVECMRCHTRVSLSLDAIRRPRDTPVWKLEAGLRCRSCATLRYKPPVRLVKLTDSQELNPYPWDRPGNER</sequence>
<evidence type="ECO:0000313" key="2">
    <source>
        <dbReference type="Proteomes" id="UP000285523"/>
    </source>
</evidence>
<gene>
    <name evidence="1" type="ORF">D4Q52_19795</name>
</gene>
<evidence type="ECO:0000313" key="1">
    <source>
        <dbReference type="EMBL" id="RJF69601.1"/>
    </source>
</evidence>
<comment type="caution">
    <text evidence="1">The sequence shown here is derived from an EMBL/GenBank/DDBJ whole genome shotgun (WGS) entry which is preliminary data.</text>
</comment>
<proteinExistence type="predicted"/>
<dbReference type="AlphaFoldDB" id="A0A418V180"/>
<protein>
    <submittedName>
        <fullName evidence="1">Uncharacterized protein</fullName>
    </submittedName>
</protein>
<dbReference type="Proteomes" id="UP000285523">
    <property type="component" value="Unassembled WGS sequence"/>
</dbReference>
<accession>A0A418V180</accession>
<dbReference type="EMBL" id="QYYD01000022">
    <property type="protein sequence ID" value="RJF69601.1"/>
    <property type="molecule type" value="Genomic_DNA"/>
</dbReference>
<reference evidence="1 2" key="1">
    <citation type="submission" date="2018-09" db="EMBL/GenBank/DDBJ databases">
        <title>Draft genome sequence of Rhodopseudomonas palustris 2.1.18.</title>
        <authorList>
            <person name="Robertson S.L."/>
            <person name="Meyer T.E."/>
            <person name="Kyndt J.A."/>
        </authorList>
    </citation>
    <scope>NUCLEOTIDE SEQUENCE [LARGE SCALE GENOMIC DNA]</scope>
    <source>
        <strain evidence="1 2">2.1.18</strain>
    </source>
</reference>
<organism evidence="1 2">
    <name type="scientific">Rhodopseudomonas palustris</name>
    <dbReference type="NCBI Taxonomy" id="1076"/>
    <lineage>
        <taxon>Bacteria</taxon>
        <taxon>Pseudomonadati</taxon>
        <taxon>Pseudomonadota</taxon>
        <taxon>Alphaproteobacteria</taxon>
        <taxon>Hyphomicrobiales</taxon>
        <taxon>Nitrobacteraceae</taxon>
        <taxon>Rhodopseudomonas</taxon>
    </lineage>
</organism>
<dbReference type="RefSeq" id="WP_119858293.1">
    <property type="nucleotide sequence ID" value="NZ_QYYD01000022.1"/>
</dbReference>